<comment type="caution">
    <text evidence="1">The sequence shown here is derived from an EMBL/GenBank/DDBJ whole genome shotgun (WGS) entry which is preliminary data.</text>
</comment>
<evidence type="ECO:0008006" key="3">
    <source>
        <dbReference type="Google" id="ProtNLM"/>
    </source>
</evidence>
<accession>A0ABT3ILI1</accession>
<keyword evidence="2" id="KW-1185">Reference proteome</keyword>
<organism evidence="1 2">
    <name type="scientific">Chitinophaga nivalis</name>
    <dbReference type="NCBI Taxonomy" id="2991709"/>
    <lineage>
        <taxon>Bacteria</taxon>
        <taxon>Pseudomonadati</taxon>
        <taxon>Bacteroidota</taxon>
        <taxon>Chitinophagia</taxon>
        <taxon>Chitinophagales</taxon>
        <taxon>Chitinophagaceae</taxon>
        <taxon>Chitinophaga</taxon>
    </lineage>
</organism>
<dbReference type="Proteomes" id="UP001207742">
    <property type="component" value="Unassembled WGS sequence"/>
</dbReference>
<sequence>MKEKTALVQLINSLTCYHIDAATATEIADICLTAKQDPEAYFRETDEDMLWLLEVDPQGLTAFILTAELYDYFAVSDKMDEFHEQVQEIFEDNDLPDYPYNQQLPDLTAYFNWLNGELAANDIQVAPIYFGDSYGDDIQVIFVPANDITTILDLCASLQIKASRCA</sequence>
<protein>
    <recommendedName>
        <fullName evidence="3">SMI1/KNR4 family protein</fullName>
    </recommendedName>
</protein>
<name>A0ABT3ILI1_9BACT</name>
<evidence type="ECO:0000313" key="1">
    <source>
        <dbReference type="EMBL" id="MCW3484834.1"/>
    </source>
</evidence>
<proteinExistence type="predicted"/>
<dbReference type="EMBL" id="JAPDNS010000001">
    <property type="protein sequence ID" value="MCW3484834.1"/>
    <property type="molecule type" value="Genomic_DNA"/>
</dbReference>
<reference evidence="1 2" key="1">
    <citation type="submission" date="2022-10" db="EMBL/GenBank/DDBJ databases">
        <title>Chitinophaga nivalis PC15 sp. nov., isolated from Pyeongchang county, South Korea.</title>
        <authorList>
            <person name="Trinh H.N."/>
        </authorList>
    </citation>
    <scope>NUCLEOTIDE SEQUENCE [LARGE SCALE GENOMIC DNA]</scope>
    <source>
        <strain evidence="1 2">PC14</strain>
    </source>
</reference>
<dbReference type="RefSeq" id="WP_264730746.1">
    <property type="nucleotide sequence ID" value="NZ_JAPDNR010000001.1"/>
</dbReference>
<gene>
    <name evidence="1" type="ORF">OL497_13055</name>
</gene>
<evidence type="ECO:0000313" key="2">
    <source>
        <dbReference type="Proteomes" id="UP001207742"/>
    </source>
</evidence>